<sequence length="127" mass="14343">MFGLYHVSSQLSPSFDSSSPPSVEFSDEEVLLADIQKAAAEAAEAFRPDQSSQNSNTRQECLEEVTKTTEQGVFYMEEDHEEQVLDIPEQLRNMVLMSPSHCLGYEYEDADLDAHQDTEVSLWSFSI</sequence>
<reference evidence="1 2" key="1">
    <citation type="submission" date="2020-05" db="EMBL/GenBank/DDBJ databases">
        <title>Vigna angularis (adzuki bean) Var. LongXiaoDou No. 4 denovo assembly.</title>
        <authorList>
            <person name="Xiang H."/>
        </authorList>
    </citation>
    <scope>NUCLEOTIDE SEQUENCE [LARGE SCALE GENOMIC DNA]</scope>
    <source>
        <tissue evidence="1">Leaf</tissue>
    </source>
</reference>
<protein>
    <submittedName>
        <fullName evidence="1">Uncharacterized protein</fullName>
    </submittedName>
</protein>
<organism evidence="1 2">
    <name type="scientific">Phaseolus angularis</name>
    <name type="common">Azuki bean</name>
    <name type="synonym">Vigna angularis</name>
    <dbReference type="NCBI Taxonomy" id="3914"/>
    <lineage>
        <taxon>Eukaryota</taxon>
        <taxon>Viridiplantae</taxon>
        <taxon>Streptophyta</taxon>
        <taxon>Embryophyta</taxon>
        <taxon>Tracheophyta</taxon>
        <taxon>Spermatophyta</taxon>
        <taxon>Magnoliopsida</taxon>
        <taxon>eudicotyledons</taxon>
        <taxon>Gunneridae</taxon>
        <taxon>Pentapetalae</taxon>
        <taxon>rosids</taxon>
        <taxon>fabids</taxon>
        <taxon>Fabales</taxon>
        <taxon>Fabaceae</taxon>
        <taxon>Papilionoideae</taxon>
        <taxon>50 kb inversion clade</taxon>
        <taxon>NPAAA clade</taxon>
        <taxon>indigoferoid/millettioid clade</taxon>
        <taxon>Phaseoleae</taxon>
        <taxon>Vigna</taxon>
    </lineage>
</organism>
<dbReference type="EMBL" id="JABFOF010000008">
    <property type="protein sequence ID" value="KAG2384863.1"/>
    <property type="molecule type" value="Genomic_DNA"/>
</dbReference>
<name>A0A8T0K009_PHAAN</name>
<evidence type="ECO:0000313" key="2">
    <source>
        <dbReference type="Proteomes" id="UP000743370"/>
    </source>
</evidence>
<accession>A0A8T0K009</accession>
<dbReference type="AlphaFoldDB" id="A0A8T0K009"/>
<evidence type="ECO:0000313" key="1">
    <source>
        <dbReference type="EMBL" id="KAG2384863.1"/>
    </source>
</evidence>
<proteinExistence type="predicted"/>
<gene>
    <name evidence="1" type="ORF">HKW66_Vig0119550</name>
</gene>
<comment type="caution">
    <text evidence="1">The sequence shown here is derived from an EMBL/GenBank/DDBJ whole genome shotgun (WGS) entry which is preliminary data.</text>
</comment>
<dbReference type="Proteomes" id="UP000743370">
    <property type="component" value="Unassembled WGS sequence"/>
</dbReference>